<comment type="caution">
    <text evidence="3">The sequence shown here is derived from an EMBL/GenBank/DDBJ whole genome shotgun (WGS) entry which is preliminary data.</text>
</comment>
<dbReference type="Proteomes" id="UP000029839">
    <property type="component" value="Unassembled WGS sequence"/>
</dbReference>
<sequence length="119" mass="11842">MDAFDPARAVADLLTVRRAFGEPVREGDVMIVPVARVMGGSGGGSGSGPASTGTSDAATPTGSGGGLGMRVQPLGVYVISGSEVTWRPALDLQRVIAGGQAVGALALVVALVGLLRGRR</sequence>
<feature type="transmembrane region" description="Helical" evidence="2">
    <location>
        <begin position="95"/>
        <end position="115"/>
    </location>
</feature>
<keyword evidence="2" id="KW-1133">Transmembrane helix</keyword>
<protein>
    <submittedName>
        <fullName evidence="3">Sporulation protein</fullName>
    </submittedName>
</protein>
<gene>
    <name evidence="3" type="ORF">N868_13670</name>
</gene>
<name>A0A0A0BS96_9CELL</name>
<proteinExistence type="predicted"/>
<dbReference type="RefSeq" id="WP_043606303.1">
    <property type="nucleotide sequence ID" value="NZ_AXCY01000038.1"/>
</dbReference>
<evidence type="ECO:0000256" key="2">
    <source>
        <dbReference type="SAM" id="Phobius"/>
    </source>
</evidence>
<keyword evidence="2" id="KW-0812">Transmembrane</keyword>
<feature type="region of interest" description="Disordered" evidence="1">
    <location>
        <begin position="41"/>
        <end position="69"/>
    </location>
</feature>
<keyword evidence="4" id="KW-1185">Reference proteome</keyword>
<reference evidence="3 4" key="2">
    <citation type="journal article" date="2015" name="Stand. Genomic Sci.">
        <title>Draft genome sequence of Cellulomonas carbonis T26(T) and comparative analysis of six Cellulomonas genomes.</title>
        <authorList>
            <person name="Zhuang W."/>
            <person name="Zhang S."/>
            <person name="Xia X."/>
            <person name="Wang G."/>
        </authorList>
    </citation>
    <scope>NUCLEOTIDE SEQUENCE [LARGE SCALE GENOMIC DNA]</scope>
    <source>
        <strain evidence="3 4">T26</strain>
    </source>
</reference>
<evidence type="ECO:0000313" key="4">
    <source>
        <dbReference type="Proteomes" id="UP000029839"/>
    </source>
</evidence>
<evidence type="ECO:0000256" key="1">
    <source>
        <dbReference type="SAM" id="MobiDB-lite"/>
    </source>
</evidence>
<dbReference type="OrthoDB" id="3830295at2"/>
<dbReference type="Pfam" id="PF09579">
    <property type="entry name" value="Spore_YtfJ"/>
    <property type="match status" value="1"/>
</dbReference>
<feature type="compositionally biased region" description="Low complexity" evidence="1">
    <location>
        <begin position="48"/>
        <end position="61"/>
    </location>
</feature>
<accession>A0A0A0BS96</accession>
<keyword evidence="2" id="KW-0472">Membrane</keyword>
<evidence type="ECO:0000313" key="3">
    <source>
        <dbReference type="EMBL" id="KGM10826.1"/>
    </source>
</evidence>
<organism evidence="3 4">
    <name type="scientific">Cellulomonas carbonis T26</name>
    <dbReference type="NCBI Taxonomy" id="947969"/>
    <lineage>
        <taxon>Bacteria</taxon>
        <taxon>Bacillati</taxon>
        <taxon>Actinomycetota</taxon>
        <taxon>Actinomycetes</taxon>
        <taxon>Micrococcales</taxon>
        <taxon>Cellulomonadaceae</taxon>
        <taxon>Cellulomonas</taxon>
    </lineage>
</organism>
<reference evidence="3 4" key="1">
    <citation type="submission" date="2013-08" db="EMBL/GenBank/DDBJ databases">
        <title>Genome sequencing of Cellulomonas carbonis T26.</title>
        <authorList>
            <person name="Chen F."/>
            <person name="Li Y."/>
            <person name="Wang G."/>
        </authorList>
    </citation>
    <scope>NUCLEOTIDE SEQUENCE [LARGE SCALE GENOMIC DNA]</scope>
    <source>
        <strain evidence="3 4">T26</strain>
    </source>
</reference>
<dbReference type="AlphaFoldDB" id="A0A0A0BS96"/>
<dbReference type="EMBL" id="AXCY01000038">
    <property type="protein sequence ID" value="KGM10826.1"/>
    <property type="molecule type" value="Genomic_DNA"/>
</dbReference>
<dbReference type="InterPro" id="IPR014229">
    <property type="entry name" value="Spore_YtfJ"/>
</dbReference>